<dbReference type="InterPro" id="IPR050834">
    <property type="entry name" value="Glycosyltransf_2"/>
</dbReference>
<dbReference type="InterPro" id="IPR001173">
    <property type="entry name" value="Glyco_trans_2-like"/>
</dbReference>
<dbReference type="InterPro" id="IPR029044">
    <property type="entry name" value="Nucleotide-diphossugar_trans"/>
</dbReference>
<dbReference type="Pfam" id="PF00535">
    <property type="entry name" value="Glycos_transf_2"/>
    <property type="match status" value="1"/>
</dbReference>
<feature type="domain" description="Glycosyltransferase 2-like" evidence="1">
    <location>
        <begin position="4"/>
        <end position="143"/>
    </location>
</feature>
<dbReference type="CDD" id="cd00761">
    <property type="entry name" value="Glyco_tranf_GTA_type"/>
    <property type="match status" value="1"/>
</dbReference>
<reference evidence="2" key="1">
    <citation type="submission" date="2022-10" db="EMBL/GenBank/DDBJ databases">
        <title>The WGS of Solirubrobacter sp. CPCC 204708.</title>
        <authorList>
            <person name="Jiang Z."/>
        </authorList>
    </citation>
    <scope>NUCLEOTIDE SEQUENCE</scope>
    <source>
        <strain evidence="2">CPCC 204708</strain>
    </source>
</reference>
<dbReference type="EMBL" id="JAPCID010000054">
    <property type="protein sequence ID" value="MDA0141330.1"/>
    <property type="molecule type" value="Genomic_DNA"/>
</dbReference>
<proteinExistence type="predicted"/>
<comment type="caution">
    <text evidence="2">The sequence shown here is derived from an EMBL/GenBank/DDBJ whole genome shotgun (WGS) entry which is preliminary data.</text>
</comment>
<dbReference type="PANTHER" id="PTHR43685:SF3">
    <property type="entry name" value="SLR2126 PROTEIN"/>
    <property type="match status" value="1"/>
</dbReference>
<evidence type="ECO:0000313" key="2">
    <source>
        <dbReference type="EMBL" id="MDA0141330.1"/>
    </source>
</evidence>
<dbReference type="RefSeq" id="WP_202956357.1">
    <property type="nucleotide sequence ID" value="NZ_JAPCID010000054.1"/>
</dbReference>
<evidence type="ECO:0000313" key="3">
    <source>
        <dbReference type="Proteomes" id="UP001147700"/>
    </source>
</evidence>
<evidence type="ECO:0000259" key="1">
    <source>
        <dbReference type="Pfam" id="PF00535"/>
    </source>
</evidence>
<dbReference type="Gene3D" id="3.90.550.10">
    <property type="entry name" value="Spore Coat Polysaccharide Biosynthesis Protein SpsA, Chain A"/>
    <property type="match status" value="1"/>
</dbReference>
<organism evidence="2 3">
    <name type="scientific">Solirubrobacter deserti</name>
    <dbReference type="NCBI Taxonomy" id="2282478"/>
    <lineage>
        <taxon>Bacteria</taxon>
        <taxon>Bacillati</taxon>
        <taxon>Actinomycetota</taxon>
        <taxon>Thermoleophilia</taxon>
        <taxon>Solirubrobacterales</taxon>
        <taxon>Solirubrobacteraceae</taxon>
        <taxon>Solirubrobacter</taxon>
    </lineage>
</organism>
<dbReference type="SUPFAM" id="SSF53448">
    <property type="entry name" value="Nucleotide-diphospho-sugar transferases"/>
    <property type="match status" value="1"/>
</dbReference>
<protein>
    <submittedName>
        <fullName evidence="2">Glycosyltransferase family 2 protein</fullName>
    </submittedName>
</protein>
<sequence length="297" mass="33351">MRQSIVIVTKDRPALLADTLASLAGCAPQSAEVLVVDASDGEATRDVVGAAAAAHPALGLRYLRSAPGLCRQRNRGLDEAQGEIVVYLDDDVLLEPDALEQLLKPFEDPGVVGTTGKLVEPSSRRFSFKHSRLRCWLPGAGAQGTMTRSGYPNRVWSVDEWHTVETMSGCFMAARMDDARATRFDERLEAPNGYAFLDDEDFAYRLAQRGRLIYTPEARLVHRATGLRTSRAREFNRRLVIRRHYTLEKSFSDRRGAHAHWWLMMAIHVVHRAVNTDWQGARGLLDGLWDVARRRTL</sequence>
<keyword evidence="3" id="KW-1185">Reference proteome</keyword>
<dbReference type="Proteomes" id="UP001147700">
    <property type="component" value="Unassembled WGS sequence"/>
</dbReference>
<name>A0ABT4RRW7_9ACTN</name>
<dbReference type="PANTHER" id="PTHR43685">
    <property type="entry name" value="GLYCOSYLTRANSFERASE"/>
    <property type="match status" value="1"/>
</dbReference>
<accession>A0ABT4RRW7</accession>
<gene>
    <name evidence="2" type="ORF">OJ962_27790</name>
</gene>